<accession>A0A2Z6R4N2</accession>
<organism evidence="2 4">
    <name type="scientific">Rhizophagus clarus</name>
    <dbReference type="NCBI Taxonomy" id="94130"/>
    <lineage>
        <taxon>Eukaryota</taxon>
        <taxon>Fungi</taxon>
        <taxon>Fungi incertae sedis</taxon>
        <taxon>Mucoromycota</taxon>
        <taxon>Glomeromycotina</taxon>
        <taxon>Glomeromycetes</taxon>
        <taxon>Glomerales</taxon>
        <taxon>Glomeraceae</taxon>
        <taxon>Rhizophagus</taxon>
    </lineage>
</organism>
<dbReference type="Proteomes" id="UP000615446">
    <property type="component" value="Unassembled WGS sequence"/>
</dbReference>
<keyword evidence="4" id="KW-1185">Reference proteome</keyword>
<dbReference type="EMBL" id="BLAL01000304">
    <property type="protein sequence ID" value="GET02079.1"/>
    <property type="molecule type" value="Genomic_DNA"/>
</dbReference>
<dbReference type="EMBL" id="BEXD01002112">
    <property type="protein sequence ID" value="GBB97015.1"/>
    <property type="molecule type" value="Genomic_DNA"/>
</dbReference>
<reference evidence="2 4" key="1">
    <citation type="submission" date="2017-11" db="EMBL/GenBank/DDBJ databases">
        <title>The genome of Rhizophagus clarus HR1 reveals common genetic basis of auxotrophy among arbuscular mycorrhizal fungi.</title>
        <authorList>
            <person name="Kobayashi Y."/>
        </authorList>
    </citation>
    <scope>NUCLEOTIDE SEQUENCE [LARGE SCALE GENOMIC DNA]</scope>
    <source>
        <strain evidence="2 4">HR1</strain>
    </source>
</reference>
<name>A0A2Z6R4N2_9GLOM</name>
<dbReference type="AlphaFoldDB" id="A0A2Z6R4N2"/>
<evidence type="ECO:0000313" key="4">
    <source>
        <dbReference type="Proteomes" id="UP000247702"/>
    </source>
</evidence>
<dbReference type="Proteomes" id="UP000247702">
    <property type="component" value="Unassembled WGS sequence"/>
</dbReference>
<feature type="compositionally biased region" description="Polar residues" evidence="1">
    <location>
        <begin position="118"/>
        <end position="135"/>
    </location>
</feature>
<protein>
    <submittedName>
        <fullName evidence="2">Uncharacterized protein</fullName>
    </submittedName>
</protein>
<gene>
    <name evidence="3" type="ORF">RCL2_002845900</name>
    <name evidence="2" type="ORF">RclHR1_00290013</name>
</gene>
<reference evidence="3" key="2">
    <citation type="submission" date="2019-10" db="EMBL/GenBank/DDBJ databases">
        <title>Conservation and host-specific expression of non-tandemly repeated heterogenous ribosome RNA gene in arbuscular mycorrhizal fungi.</title>
        <authorList>
            <person name="Maeda T."/>
            <person name="Kobayashi Y."/>
            <person name="Nakagawa T."/>
            <person name="Ezawa T."/>
            <person name="Yamaguchi K."/>
            <person name="Bino T."/>
            <person name="Nishimoto Y."/>
            <person name="Shigenobu S."/>
            <person name="Kawaguchi M."/>
        </authorList>
    </citation>
    <scope>NUCLEOTIDE SEQUENCE</scope>
    <source>
        <strain evidence="3">HR1</strain>
    </source>
</reference>
<feature type="compositionally biased region" description="Basic residues" evidence="1">
    <location>
        <begin position="136"/>
        <end position="148"/>
    </location>
</feature>
<comment type="caution">
    <text evidence="2">The sequence shown here is derived from an EMBL/GenBank/DDBJ whole genome shotgun (WGS) entry which is preliminary data.</text>
</comment>
<feature type="region of interest" description="Disordered" evidence="1">
    <location>
        <begin position="115"/>
        <end position="161"/>
    </location>
</feature>
<sequence>MSLESIIMRGVLKTLNKLDDIGALSLDEQIKRVDNVLGKSSITKPVNFQSLAAQSNLSYGVLMLLFRVSQEVFKETTGFLYFDVSSDSFPNHEDAKELKQQEPIKLNVPEKEIIEITMDQSEMSTSTPLQENANNPKKKKSRKSKKQKKQPEDTTPTKTGK</sequence>
<evidence type="ECO:0000256" key="1">
    <source>
        <dbReference type="SAM" id="MobiDB-lite"/>
    </source>
</evidence>
<evidence type="ECO:0000313" key="2">
    <source>
        <dbReference type="EMBL" id="GBB97015.1"/>
    </source>
</evidence>
<evidence type="ECO:0000313" key="3">
    <source>
        <dbReference type="EMBL" id="GET02079.1"/>
    </source>
</evidence>
<proteinExistence type="predicted"/>